<gene>
    <name evidence="1" type="ORF">LCMAC201_02130</name>
</gene>
<sequence>MSNWIHKRPRNYLPTTKQLLGPPTFLANVEYGMAYWKLLGNNLYAEHMLKDEDVKHCVPKPHHDFFYTSLKIYVPPSKLEDVLAISGSVNYDGLKHLLTARCASIDANIATLYLSLKVAMGEYTIKEVKRAGLYASHIHGEAVDSRKPKVSLSHDEMEKELRRMKKINHRQYKKQLKLHRYPLAFGKC</sequence>
<evidence type="ECO:0000313" key="1">
    <source>
        <dbReference type="EMBL" id="QBK87303.1"/>
    </source>
</evidence>
<protein>
    <submittedName>
        <fullName evidence="1">Uncharacterized protein</fullName>
    </submittedName>
</protein>
<accession>A0A481YVI5</accession>
<name>A0A481YVI5_9VIRU</name>
<proteinExistence type="predicted"/>
<reference evidence="1" key="1">
    <citation type="journal article" date="2019" name="MBio">
        <title>Virus Genomes from Deep Sea Sediments Expand the Ocean Megavirome and Support Independent Origins of Viral Gigantism.</title>
        <authorList>
            <person name="Backstrom D."/>
            <person name="Yutin N."/>
            <person name="Jorgensen S.L."/>
            <person name="Dharamshi J."/>
            <person name="Homa F."/>
            <person name="Zaremba-Niedwiedzka K."/>
            <person name="Spang A."/>
            <person name="Wolf Y.I."/>
            <person name="Koonin E.V."/>
            <person name="Ettema T.J."/>
        </authorList>
    </citation>
    <scope>NUCLEOTIDE SEQUENCE</scope>
</reference>
<organism evidence="1">
    <name type="scientific">Marseillevirus LCMAC201</name>
    <dbReference type="NCBI Taxonomy" id="2506605"/>
    <lineage>
        <taxon>Viruses</taxon>
        <taxon>Varidnaviria</taxon>
        <taxon>Bamfordvirae</taxon>
        <taxon>Nucleocytoviricota</taxon>
        <taxon>Megaviricetes</taxon>
        <taxon>Pimascovirales</taxon>
        <taxon>Pimascovirales incertae sedis</taxon>
        <taxon>Marseilleviridae</taxon>
    </lineage>
</organism>
<dbReference type="EMBL" id="MK500348">
    <property type="protein sequence ID" value="QBK87303.1"/>
    <property type="molecule type" value="Genomic_DNA"/>
</dbReference>